<dbReference type="EMBL" id="MLQS01000001">
    <property type="protein sequence ID" value="OIJ22007.1"/>
    <property type="molecule type" value="Genomic_DNA"/>
</dbReference>
<keyword evidence="2" id="KW-1185">Reference proteome</keyword>
<protein>
    <submittedName>
        <fullName evidence="1">Uncharacterized protein</fullName>
    </submittedName>
</protein>
<gene>
    <name evidence="1" type="ORF">BKP45_04845</name>
</gene>
<proteinExistence type="predicted"/>
<dbReference type="Proteomes" id="UP000180057">
    <property type="component" value="Unassembled WGS sequence"/>
</dbReference>
<reference evidence="1 2" key="1">
    <citation type="submission" date="2016-10" db="EMBL/GenBank/DDBJ databases">
        <title>Draft genome sequences of four alkaliphilic bacteria belonging to the Anaerobacillus genus.</title>
        <authorList>
            <person name="Bassil N.M."/>
            <person name="Lloyd J.R."/>
        </authorList>
    </citation>
    <scope>NUCLEOTIDE SEQUENCE [LARGE SCALE GENOMIC DNA]</scope>
    <source>
        <strain evidence="1 2">DSM 22531</strain>
    </source>
</reference>
<dbReference type="STRING" id="472963.BKP45_04845"/>
<evidence type="ECO:0000313" key="1">
    <source>
        <dbReference type="EMBL" id="OIJ22007.1"/>
    </source>
</evidence>
<name>A0A1S2MDS0_9BACI</name>
<accession>A0A1S2MDS0</accession>
<sequence length="108" mass="12929">MEQSMQKSYKLLQQNQTMQLKLIEEQRSLISELISASSQNNFESLLEQFYDRKVRQQRIEDTHSKRTFYIENELLLKLDKLCQDEQGKQINGMKTFILNKSLKIILEE</sequence>
<dbReference type="AlphaFoldDB" id="A0A1S2MDS0"/>
<dbReference type="RefSeq" id="WP_071388577.1">
    <property type="nucleotide sequence ID" value="NZ_MLQS01000001.1"/>
</dbReference>
<comment type="caution">
    <text evidence="1">The sequence shown here is derived from an EMBL/GenBank/DDBJ whole genome shotgun (WGS) entry which is preliminary data.</text>
</comment>
<evidence type="ECO:0000313" key="2">
    <source>
        <dbReference type="Proteomes" id="UP000180057"/>
    </source>
</evidence>
<organism evidence="1 2">
    <name type="scientific">Anaerobacillus alkalidiazotrophicus</name>
    <dbReference type="NCBI Taxonomy" id="472963"/>
    <lineage>
        <taxon>Bacteria</taxon>
        <taxon>Bacillati</taxon>
        <taxon>Bacillota</taxon>
        <taxon>Bacilli</taxon>
        <taxon>Bacillales</taxon>
        <taxon>Bacillaceae</taxon>
        <taxon>Anaerobacillus</taxon>
    </lineage>
</organism>